<accession>A0ABS1T0Q8</accession>
<dbReference type="RefSeq" id="WP_202722623.1">
    <property type="nucleotide sequence ID" value="NZ_JAESVD010000008.1"/>
</dbReference>
<dbReference type="Pfam" id="PF03235">
    <property type="entry name" value="GmrSD_N"/>
    <property type="match status" value="1"/>
</dbReference>
<sequence length="490" mass="57674">MTMTPRVEPRVYFIDDVIGLMSKGRLVMPDFQRNYVWKHDQILELFDSIYRGYPIGSVLVWSPTESLELSASEYIIDHYIGIDREASYIIDGQQRLTTFFMCLYTQEKHVDHKWNVYFDLKNEKFVHIKKNTSNVKPYFFELRKARSTTAFLKESIRISNETHDDELITRAQNLVDKITKYRLAVTELSGGTVEQAIEIFTRLNREGRRVSEIDYVRALSKKSGSDKLDKLLEGADAIIDKYGFNQKDGRNFNLKIIQSAFNFPVYADKNSWKLVASRISGTKDENVIDRVLNALEQSILFSINELKLVTISHYPYITQFYMIFSYFYNNLEYDYKLLANEFYYAAIKGIPQTNPSTTEKLIEYYRNGFIFNEELQDLEKYYFSSNTLKLEDKFNASSASSKLLFNIIVNYEYSSGKHKFDVGHFIYPPKNKLRNKEFSNLLGNKVFCNNDFYKQSSVLELNVFYKTLYEEFEENTINYFNNFHIIKNQS</sequence>
<evidence type="ECO:0000313" key="2">
    <source>
        <dbReference type="EMBL" id="MBL4914373.1"/>
    </source>
</evidence>
<dbReference type="PANTHER" id="PTHR37292:SF2">
    <property type="entry name" value="DUF262 DOMAIN-CONTAINING PROTEIN"/>
    <property type="match status" value="1"/>
</dbReference>
<protein>
    <submittedName>
        <fullName evidence="2">DUF262 domain-containing protein</fullName>
    </submittedName>
</protein>
<evidence type="ECO:0000259" key="1">
    <source>
        <dbReference type="Pfam" id="PF03235"/>
    </source>
</evidence>
<feature type="domain" description="GmrSD restriction endonucleases N-terminal" evidence="1">
    <location>
        <begin position="21"/>
        <end position="219"/>
    </location>
</feature>
<name>A0ABS1T0Q8_9GAMM</name>
<gene>
    <name evidence="2" type="ORF">JMA39_14795</name>
</gene>
<dbReference type="EMBL" id="JAESVD010000008">
    <property type="protein sequence ID" value="MBL4914373.1"/>
    <property type="molecule type" value="Genomic_DNA"/>
</dbReference>
<keyword evidence="3" id="KW-1185">Reference proteome</keyword>
<dbReference type="Proteomes" id="UP000604898">
    <property type="component" value="Unassembled WGS sequence"/>
</dbReference>
<reference evidence="2 3" key="1">
    <citation type="submission" date="2021-01" db="EMBL/GenBank/DDBJ databases">
        <title>Genome sequence of Shewanella schlegeliana JCM 11561.</title>
        <authorList>
            <person name="Zhang H."/>
            <person name="Li C."/>
        </authorList>
    </citation>
    <scope>NUCLEOTIDE SEQUENCE [LARGE SCALE GENOMIC DNA]</scope>
    <source>
        <strain evidence="2 3">JCM 11561</strain>
    </source>
</reference>
<evidence type="ECO:0000313" key="3">
    <source>
        <dbReference type="Proteomes" id="UP000604898"/>
    </source>
</evidence>
<organism evidence="2 3">
    <name type="scientific">Shewanella schlegeliana</name>
    <dbReference type="NCBI Taxonomy" id="190308"/>
    <lineage>
        <taxon>Bacteria</taxon>
        <taxon>Pseudomonadati</taxon>
        <taxon>Pseudomonadota</taxon>
        <taxon>Gammaproteobacteria</taxon>
        <taxon>Alteromonadales</taxon>
        <taxon>Shewanellaceae</taxon>
        <taxon>Shewanella</taxon>
    </lineage>
</organism>
<proteinExistence type="predicted"/>
<dbReference type="PANTHER" id="PTHR37292">
    <property type="entry name" value="VNG6097C"/>
    <property type="match status" value="1"/>
</dbReference>
<comment type="caution">
    <text evidence="2">The sequence shown here is derived from an EMBL/GenBank/DDBJ whole genome shotgun (WGS) entry which is preliminary data.</text>
</comment>
<dbReference type="InterPro" id="IPR004919">
    <property type="entry name" value="GmrSD_N"/>
</dbReference>